<accession>A0A183J584</accession>
<evidence type="ECO:0000313" key="3">
    <source>
        <dbReference type="WBParaSite" id="SBAD_0001140801-mRNA-1"/>
    </source>
</evidence>
<sequence length="285" mass="32193">MKEDGSLKSSLESYLAFAEGEFASERNSIAQKRRMMVLHGLILEVFRTKLSKLGNEPELLAVVEGLCKIKRHSNTRRQDSPLDHHLITKLRTYAVQEKAHHLESVVQELMANVTVTHSLEDQQQVCEEVIFPEIEALDSFEGRQQVCQAPPMIPELKRVIDELTVVDTEKEPKVDSSAGACSRNDSCLCVVSYKLKRNDGVLTNCMDFSPDFRYLCCGYDDCSLNLWHLSPTTQNPVSIQQDPPYKLFRIHGGPLFDVKFLNGSESGLLSASTDTFVRLLDFRRG</sequence>
<dbReference type="InterPro" id="IPR015943">
    <property type="entry name" value="WD40/YVTN_repeat-like_dom_sf"/>
</dbReference>
<dbReference type="WBParaSite" id="SBAD_0001140801-mRNA-1">
    <property type="protein sequence ID" value="SBAD_0001140801-mRNA-1"/>
    <property type="gene ID" value="SBAD_0001140801"/>
</dbReference>
<reference evidence="3" key="1">
    <citation type="submission" date="2016-06" db="UniProtKB">
        <authorList>
            <consortium name="WormBaseParasite"/>
        </authorList>
    </citation>
    <scope>IDENTIFICATION</scope>
</reference>
<dbReference type="Pfam" id="PF00400">
    <property type="entry name" value="WD40"/>
    <property type="match status" value="1"/>
</dbReference>
<protein>
    <submittedName>
        <fullName evidence="3">WD_REPEATS_REGION domain-containing protein</fullName>
    </submittedName>
</protein>
<evidence type="ECO:0000313" key="1">
    <source>
        <dbReference type="EMBL" id="VDP36542.1"/>
    </source>
</evidence>
<dbReference type="Gene3D" id="2.130.10.10">
    <property type="entry name" value="YVTN repeat-like/Quinoprotein amine dehydrogenase"/>
    <property type="match status" value="1"/>
</dbReference>
<dbReference type="AlphaFoldDB" id="A0A183J584"/>
<reference evidence="1 2" key="2">
    <citation type="submission" date="2018-11" db="EMBL/GenBank/DDBJ databases">
        <authorList>
            <consortium name="Pathogen Informatics"/>
        </authorList>
    </citation>
    <scope>NUCLEOTIDE SEQUENCE [LARGE SCALE GENOMIC DNA]</scope>
</reference>
<dbReference type="Proteomes" id="UP000270296">
    <property type="component" value="Unassembled WGS sequence"/>
</dbReference>
<dbReference type="SMART" id="SM00320">
    <property type="entry name" value="WD40"/>
    <property type="match status" value="2"/>
</dbReference>
<organism evidence="3">
    <name type="scientific">Soboliphyme baturini</name>
    <dbReference type="NCBI Taxonomy" id="241478"/>
    <lineage>
        <taxon>Eukaryota</taxon>
        <taxon>Metazoa</taxon>
        <taxon>Ecdysozoa</taxon>
        <taxon>Nematoda</taxon>
        <taxon>Enoplea</taxon>
        <taxon>Dorylaimia</taxon>
        <taxon>Dioctophymatida</taxon>
        <taxon>Dioctophymatoidea</taxon>
        <taxon>Soboliphymatidae</taxon>
        <taxon>Soboliphyme</taxon>
    </lineage>
</organism>
<dbReference type="EMBL" id="UZAM01014961">
    <property type="protein sequence ID" value="VDP36542.1"/>
    <property type="molecule type" value="Genomic_DNA"/>
</dbReference>
<dbReference type="InterPro" id="IPR001680">
    <property type="entry name" value="WD40_rpt"/>
</dbReference>
<dbReference type="InterPro" id="IPR036322">
    <property type="entry name" value="WD40_repeat_dom_sf"/>
</dbReference>
<evidence type="ECO:0000313" key="2">
    <source>
        <dbReference type="Proteomes" id="UP000270296"/>
    </source>
</evidence>
<name>A0A183J584_9BILA</name>
<dbReference type="SUPFAM" id="SSF50978">
    <property type="entry name" value="WD40 repeat-like"/>
    <property type="match status" value="1"/>
</dbReference>
<keyword evidence="2" id="KW-1185">Reference proteome</keyword>
<gene>
    <name evidence="1" type="ORF">SBAD_LOCUS11033</name>
</gene>
<proteinExistence type="predicted"/>